<protein>
    <submittedName>
        <fullName evidence="1">Uncharacterized protein</fullName>
    </submittedName>
</protein>
<evidence type="ECO:0000313" key="1">
    <source>
        <dbReference type="EMBL" id="DAE05117.1"/>
    </source>
</evidence>
<dbReference type="EMBL" id="BK015403">
    <property type="protein sequence ID" value="DAE05117.1"/>
    <property type="molecule type" value="Genomic_DNA"/>
</dbReference>
<proteinExistence type="predicted"/>
<name>A0A8S5PES5_9CAUD</name>
<accession>A0A8S5PES5</accession>
<organism evidence="1">
    <name type="scientific">Siphoviridae sp. ctvNP11</name>
    <dbReference type="NCBI Taxonomy" id="2825721"/>
    <lineage>
        <taxon>Viruses</taxon>
        <taxon>Duplodnaviria</taxon>
        <taxon>Heunggongvirae</taxon>
        <taxon>Uroviricota</taxon>
        <taxon>Caudoviricetes</taxon>
    </lineage>
</organism>
<reference evidence="1" key="1">
    <citation type="journal article" date="2021" name="Proc. Natl. Acad. Sci. U.S.A.">
        <title>A Catalog of Tens of Thousands of Viruses from Human Metagenomes Reveals Hidden Associations with Chronic Diseases.</title>
        <authorList>
            <person name="Tisza M.J."/>
            <person name="Buck C.B."/>
        </authorList>
    </citation>
    <scope>NUCLEOTIDE SEQUENCE</scope>
    <source>
        <strain evidence="1">CtvNP11</strain>
    </source>
</reference>
<sequence length="266" mass="31012">MKTRGKRMDKILFLKETDRMAALETNTALSPDKASNTKEYVYKKAAPVTGTKPKRDEAGFIAPYAMFRPIREPGLLCELLGDNPVRRCADLKMNLDFLMKEAYEHTIEQMMCSTRLNEIRCQMHMCKEDRAMEHYTRMTEKGVSVDAPKVTTQEQRKAILNAVTWKYDWIQQNKKQCFRFAEVIIARQKNGGTKNLQESRFVEDFIQYAATLPEPNRRVLDMMYEAAWHIICIYRFGMTRNQVPEPWYDTVSGVRKNSKEHADGKC</sequence>